<dbReference type="EMBL" id="DSIY01000261">
    <property type="protein sequence ID" value="HEG91972.1"/>
    <property type="molecule type" value="Genomic_DNA"/>
</dbReference>
<keyword evidence="1" id="KW-0472">Membrane</keyword>
<comment type="caution">
    <text evidence="2">The sequence shown here is derived from an EMBL/GenBank/DDBJ whole genome shotgun (WGS) entry which is preliminary data.</text>
</comment>
<name>A0A831T9R2_9BACT</name>
<dbReference type="AlphaFoldDB" id="A0A831T9R2"/>
<keyword evidence="1" id="KW-1133">Transmembrane helix</keyword>
<proteinExistence type="predicted"/>
<feature type="transmembrane region" description="Helical" evidence="1">
    <location>
        <begin position="41"/>
        <end position="69"/>
    </location>
</feature>
<accession>A0A831T9R2</accession>
<sequence length="125" mass="13682">MRRGWVILIVVGLLALFIGLFILLYVLGGPEQSALERVRDIAVIFLALAMVLVVLLLGVLVGVGIWLGLLIKDRLIPLLEVATQTAVRARGTVEFVGESVARPIIRTYGRIAAVRALVQTVSRRR</sequence>
<evidence type="ECO:0000313" key="2">
    <source>
        <dbReference type="EMBL" id="HEG91972.1"/>
    </source>
</evidence>
<protein>
    <submittedName>
        <fullName evidence="2">Uncharacterized protein</fullName>
    </submittedName>
</protein>
<keyword evidence="1" id="KW-0812">Transmembrane</keyword>
<feature type="transmembrane region" description="Helical" evidence="1">
    <location>
        <begin position="7"/>
        <end position="29"/>
    </location>
</feature>
<evidence type="ECO:0000256" key="1">
    <source>
        <dbReference type="SAM" id="Phobius"/>
    </source>
</evidence>
<organism evidence="2">
    <name type="scientific">Thermorudis peleae</name>
    <dbReference type="NCBI Taxonomy" id="1382356"/>
    <lineage>
        <taxon>Bacteria</taxon>
        <taxon>Pseudomonadati</taxon>
        <taxon>Thermomicrobiota</taxon>
        <taxon>Thermomicrobia</taxon>
        <taxon>Thermomicrobia incertae sedis</taxon>
        <taxon>Thermorudis</taxon>
    </lineage>
</organism>
<gene>
    <name evidence="2" type="ORF">ENP34_11130</name>
</gene>
<reference evidence="2" key="1">
    <citation type="journal article" date="2020" name="mSystems">
        <title>Genome- and Community-Level Interaction Insights into Carbon Utilization and Element Cycling Functions of Hydrothermarchaeota in Hydrothermal Sediment.</title>
        <authorList>
            <person name="Zhou Z."/>
            <person name="Liu Y."/>
            <person name="Xu W."/>
            <person name="Pan J."/>
            <person name="Luo Z.H."/>
            <person name="Li M."/>
        </authorList>
    </citation>
    <scope>NUCLEOTIDE SEQUENCE [LARGE SCALE GENOMIC DNA]</scope>
    <source>
        <strain evidence="2">SpSt-210</strain>
    </source>
</reference>